<keyword evidence="2" id="KW-1185">Reference proteome</keyword>
<evidence type="ECO:0000313" key="2">
    <source>
        <dbReference type="Proteomes" id="UP000295008"/>
    </source>
</evidence>
<protein>
    <submittedName>
        <fullName evidence="1">Uncharacterized protein</fullName>
    </submittedName>
</protein>
<reference evidence="1 2" key="1">
    <citation type="submission" date="2019-03" db="EMBL/GenBank/DDBJ databases">
        <title>Genomic Encyclopedia of Type Strains, Phase IV (KMG-IV): sequencing the most valuable type-strain genomes for metagenomic binning, comparative biology and taxonomic classification.</title>
        <authorList>
            <person name="Goeker M."/>
        </authorList>
    </citation>
    <scope>NUCLEOTIDE SEQUENCE [LARGE SCALE GENOMIC DNA]</scope>
    <source>
        <strain evidence="1 2">LX-B</strain>
    </source>
</reference>
<evidence type="ECO:0000313" key="1">
    <source>
        <dbReference type="EMBL" id="TCL65876.1"/>
    </source>
</evidence>
<accession>A0A4R1RIR3</accession>
<dbReference type="Proteomes" id="UP000295008">
    <property type="component" value="Unassembled WGS sequence"/>
</dbReference>
<name>A0A4R1RIR3_HYDET</name>
<sequence>MSHAIHLKCRIGKVKNVVHDLNAAIGAIERVTGGYVQKLVINQ</sequence>
<organism evidence="1 2">
    <name type="scientific">Hydrogenispora ethanolica</name>
    <dbReference type="NCBI Taxonomy" id="1082276"/>
    <lineage>
        <taxon>Bacteria</taxon>
        <taxon>Bacillati</taxon>
        <taxon>Bacillota</taxon>
        <taxon>Hydrogenispora</taxon>
    </lineage>
</organism>
<comment type="caution">
    <text evidence="1">The sequence shown here is derived from an EMBL/GenBank/DDBJ whole genome shotgun (WGS) entry which is preliminary data.</text>
</comment>
<proteinExistence type="predicted"/>
<dbReference type="AlphaFoldDB" id="A0A4R1RIR3"/>
<gene>
    <name evidence="1" type="ORF">EDC14_10165</name>
</gene>
<dbReference type="EMBL" id="SLUN01000016">
    <property type="protein sequence ID" value="TCL65876.1"/>
    <property type="molecule type" value="Genomic_DNA"/>
</dbReference>